<reference evidence="1 2" key="1">
    <citation type="submission" date="2018-06" db="EMBL/GenBank/DDBJ databases">
        <authorList>
            <consortium name="Pathogen Informatics"/>
            <person name="Doyle S."/>
        </authorList>
    </citation>
    <scope>NUCLEOTIDE SEQUENCE [LARGE SCALE GENOMIC DNA]</scope>
    <source>
        <strain evidence="1 2">NCTC13335</strain>
    </source>
</reference>
<evidence type="ECO:0000313" key="1">
    <source>
        <dbReference type="EMBL" id="STO93738.1"/>
    </source>
</evidence>
<proteinExistence type="predicted"/>
<dbReference type="AlphaFoldDB" id="A0A377J0G3"/>
<dbReference type="Proteomes" id="UP000255264">
    <property type="component" value="Unassembled WGS sequence"/>
</dbReference>
<organism evidence="1 2">
    <name type="scientific">Haemophilus pittmaniae</name>
    <dbReference type="NCBI Taxonomy" id="249188"/>
    <lineage>
        <taxon>Bacteria</taxon>
        <taxon>Pseudomonadati</taxon>
        <taxon>Pseudomonadota</taxon>
        <taxon>Gammaproteobacteria</taxon>
        <taxon>Pasteurellales</taxon>
        <taxon>Pasteurellaceae</taxon>
        <taxon>Haemophilus</taxon>
    </lineage>
</organism>
<accession>A0A377J0G3</accession>
<dbReference type="RefSeq" id="WP_115003371.1">
    <property type="nucleotide sequence ID" value="NZ_UGHS01000004.1"/>
</dbReference>
<gene>
    <name evidence="1" type="ORF">NCTC13335_01635</name>
</gene>
<evidence type="ECO:0000313" key="2">
    <source>
        <dbReference type="Proteomes" id="UP000255264"/>
    </source>
</evidence>
<name>A0A377J0G3_9PAST</name>
<sequence length="90" mass="10499">MKRYYDLNPSSPFFNLMQDTTEENKLTEDEKERIVWITRTNLVAVDLETEKSTADEMNYIIYGALNNILSEEIAKNLLINEIGSEAEMYL</sequence>
<dbReference type="EMBL" id="UGHS01000004">
    <property type="protein sequence ID" value="STO93738.1"/>
    <property type="molecule type" value="Genomic_DNA"/>
</dbReference>
<keyword evidence="2" id="KW-1185">Reference proteome</keyword>
<protein>
    <submittedName>
        <fullName evidence="1">Uncharacterized protein</fullName>
    </submittedName>
</protein>